<evidence type="ECO:0000256" key="4">
    <source>
        <dbReference type="ARBA" id="ARBA00022989"/>
    </source>
</evidence>
<sequence>MNTTKLQHNLTDEYCFPDSNNSCKKEVRNTSSNIFLCLFLSCISVVTVLLNLLVIISISHFKQLHTPTNLLIMSLAVADLLVGLVVMPVNILDLIDNCWYLGKTMCAIYPVVNYISVSASAGSLVFIAVDRYVALNNPLLYSTKVTICKASLFIVLTWFCAILYNTLFYLFVGHLLNPDLFSKCIGECVVVQSHSASMADLFISFLGPCSAMLFFYLRIFKVVRYQLKSITAIEYDNTRGSGVKRGASCRPEPLTFCHFFPDLSFLTFVSFGYEKSPTYNPSKHTHPNLQETQQQVERQDGLCHRVTQARLPQGQRQEIAFDTDNILFRHSRRRSNPPHDLTSSRHAV</sequence>
<dbReference type="PRINTS" id="PR00237">
    <property type="entry name" value="GPCRRHODOPSN"/>
</dbReference>
<feature type="transmembrane region" description="Helical" evidence="11">
    <location>
        <begin position="111"/>
        <end position="129"/>
    </location>
</feature>
<name>A0A556V567_BAGYA</name>
<dbReference type="GO" id="GO:0001594">
    <property type="term" value="F:trace-amine receptor activity"/>
    <property type="evidence" value="ECO:0007669"/>
    <property type="project" value="TreeGrafter"/>
</dbReference>
<evidence type="ECO:0000256" key="6">
    <source>
        <dbReference type="ARBA" id="ARBA00023136"/>
    </source>
</evidence>
<feature type="transmembrane region" description="Helical" evidence="11">
    <location>
        <begin position="70"/>
        <end position="91"/>
    </location>
</feature>
<feature type="transmembrane region" description="Helical" evidence="11">
    <location>
        <begin position="33"/>
        <end position="58"/>
    </location>
</feature>
<dbReference type="PANTHER" id="PTHR24249">
    <property type="entry name" value="HISTAMINE RECEPTOR-RELATED G-PROTEIN COUPLED RECEPTOR"/>
    <property type="match status" value="1"/>
</dbReference>
<dbReference type="GO" id="GO:0005886">
    <property type="term" value="C:plasma membrane"/>
    <property type="evidence" value="ECO:0007669"/>
    <property type="project" value="UniProtKB-SubCell"/>
</dbReference>
<dbReference type="OrthoDB" id="10042731at2759"/>
<keyword evidence="7 9" id="KW-0675">Receptor</keyword>
<dbReference type="Gene3D" id="1.20.1070.10">
    <property type="entry name" value="Rhodopsin 7-helix transmembrane proteins"/>
    <property type="match status" value="1"/>
</dbReference>
<keyword evidence="3 9" id="KW-0812">Transmembrane</keyword>
<keyword evidence="2" id="KW-1003">Cell membrane</keyword>
<dbReference type="PROSITE" id="PS00237">
    <property type="entry name" value="G_PROTEIN_RECEP_F1_1"/>
    <property type="match status" value="1"/>
</dbReference>
<comment type="similarity">
    <text evidence="9">Belongs to the G-protein coupled receptor 1 family.</text>
</comment>
<comment type="caution">
    <text evidence="13">The sequence shown here is derived from an EMBL/GenBank/DDBJ whole genome shotgun (WGS) entry which is preliminary data.</text>
</comment>
<organism evidence="13 14">
    <name type="scientific">Bagarius yarrelli</name>
    <name type="common">Goonch</name>
    <name type="synonym">Bagrus yarrelli</name>
    <dbReference type="NCBI Taxonomy" id="175774"/>
    <lineage>
        <taxon>Eukaryota</taxon>
        <taxon>Metazoa</taxon>
        <taxon>Chordata</taxon>
        <taxon>Craniata</taxon>
        <taxon>Vertebrata</taxon>
        <taxon>Euteleostomi</taxon>
        <taxon>Actinopterygii</taxon>
        <taxon>Neopterygii</taxon>
        <taxon>Teleostei</taxon>
        <taxon>Ostariophysi</taxon>
        <taxon>Siluriformes</taxon>
        <taxon>Sisoridae</taxon>
        <taxon>Sisorinae</taxon>
        <taxon>Bagarius</taxon>
    </lineage>
</organism>
<evidence type="ECO:0000256" key="11">
    <source>
        <dbReference type="SAM" id="Phobius"/>
    </source>
</evidence>
<evidence type="ECO:0000256" key="5">
    <source>
        <dbReference type="ARBA" id="ARBA00023040"/>
    </source>
</evidence>
<feature type="domain" description="G-protein coupled receptors family 1 profile" evidence="12">
    <location>
        <begin position="50"/>
        <end position="224"/>
    </location>
</feature>
<dbReference type="SUPFAM" id="SSF81321">
    <property type="entry name" value="Family A G protein-coupled receptor-like"/>
    <property type="match status" value="1"/>
</dbReference>
<evidence type="ECO:0000256" key="3">
    <source>
        <dbReference type="ARBA" id="ARBA00022692"/>
    </source>
</evidence>
<proteinExistence type="inferred from homology"/>
<dbReference type="PROSITE" id="PS50262">
    <property type="entry name" value="G_PROTEIN_RECEP_F1_2"/>
    <property type="match status" value="1"/>
</dbReference>
<reference evidence="13 14" key="1">
    <citation type="journal article" date="2019" name="Genome Biol. Evol.">
        <title>Whole-Genome Sequencing of the Giant Devil Catfish, Bagarius yarrelli.</title>
        <authorList>
            <person name="Jiang W."/>
            <person name="Lv Y."/>
            <person name="Cheng L."/>
            <person name="Yang K."/>
            <person name="Chao B."/>
            <person name="Wang X."/>
            <person name="Li Y."/>
            <person name="Pan X."/>
            <person name="You X."/>
            <person name="Zhang Y."/>
            <person name="Yang J."/>
            <person name="Li J."/>
            <person name="Zhang X."/>
            <person name="Liu S."/>
            <person name="Sun C."/>
            <person name="Yang J."/>
            <person name="Shi Q."/>
        </authorList>
    </citation>
    <scope>NUCLEOTIDE SEQUENCE [LARGE SCALE GENOMIC DNA]</scope>
    <source>
        <strain evidence="13">JWS20170419001</strain>
        <tissue evidence="13">Muscle</tissue>
    </source>
</reference>
<evidence type="ECO:0000313" key="13">
    <source>
        <dbReference type="EMBL" id="TSV15264.1"/>
    </source>
</evidence>
<protein>
    <submittedName>
        <fullName evidence="13">Trace amine-associated receptor 13c</fullName>
    </submittedName>
</protein>
<feature type="transmembrane region" description="Helical" evidence="11">
    <location>
        <begin position="201"/>
        <end position="220"/>
    </location>
</feature>
<keyword evidence="8 9" id="KW-0807">Transducer</keyword>
<dbReference type="PANTHER" id="PTHR24249:SF381">
    <property type="entry name" value="TRACE AMINE ASSOCIATED RECEPTOR 19P-RELATED"/>
    <property type="match status" value="1"/>
</dbReference>
<evidence type="ECO:0000256" key="2">
    <source>
        <dbReference type="ARBA" id="ARBA00022475"/>
    </source>
</evidence>
<accession>A0A556V567</accession>
<keyword evidence="6 11" id="KW-0472">Membrane</keyword>
<comment type="subcellular location">
    <subcellularLocation>
        <location evidence="1">Cell membrane</location>
        <topology evidence="1">Multi-pass membrane protein</topology>
    </subcellularLocation>
</comment>
<evidence type="ECO:0000256" key="1">
    <source>
        <dbReference type="ARBA" id="ARBA00004651"/>
    </source>
</evidence>
<evidence type="ECO:0000256" key="10">
    <source>
        <dbReference type="SAM" id="MobiDB-lite"/>
    </source>
</evidence>
<dbReference type="InterPro" id="IPR017452">
    <property type="entry name" value="GPCR_Rhodpsn_7TM"/>
</dbReference>
<evidence type="ECO:0000256" key="9">
    <source>
        <dbReference type="RuleBase" id="RU000688"/>
    </source>
</evidence>
<evidence type="ECO:0000259" key="12">
    <source>
        <dbReference type="PROSITE" id="PS50262"/>
    </source>
</evidence>
<evidence type="ECO:0000256" key="7">
    <source>
        <dbReference type="ARBA" id="ARBA00023170"/>
    </source>
</evidence>
<dbReference type="Pfam" id="PF00001">
    <property type="entry name" value="7tm_1"/>
    <property type="match status" value="1"/>
</dbReference>
<keyword evidence="5 9" id="KW-0297">G-protein coupled receptor</keyword>
<dbReference type="Proteomes" id="UP000319801">
    <property type="component" value="Unassembled WGS sequence"/>
</dbReference>
<dbReference type="EMBL" id="VCAZ01000123">
    <property type="protein sequence ID" value="TSV15264.1"/>
    <property type="molecule type" value="Genomic_DNA"/>
</dbReference>
<evidence type="ECO:0000256" key="8">
    <source>
        <dbReference type="ARBA" id="ARBA00023224"/>
    </source>
</evidence>
<feature type="region of interest" description="Disordered" evidence="10">
    <location>
        <begin position="328"/>
        <end position="348"/>
    </location>
</feature>
<dbReference type="InterPro" id="IPR050569">
    <property type="entry name" value="TAAR"/>
</dbReference>
<evidence type="ECO:0000313" key="14">
    <source>
        <dbReference type="Proteomes" id="UP000319801"/>
    </source>
</evidence>
<keyword evidence="14" id="KW-1185">Reference proteome</keyword>
<keyword evidence="4 11" id="KW-1133">Transmembrane helix</keyword>
<dbReference type="AlphaFoldDB" id="A0A556V567"/>
<gene>
    <name evidence="13" type="ORF">Baya_13250</name>
</gene>
<dbReference type="InterPro" id="IPR000276">
    <property type="entry name" value="GPCR_Rhodpsn"/>
</dbReference>
<feature type="transmembrane region" description="Helical" evidence="11">
    <location>
        <begin position="150"/>
        <end position="172"/>
    </location>
</feature>
<dbReference type="SMART" id="SM01381">
    <property type="entry name" value="7TM_GPCR_Srsx"/>
    <property type="match status" value="1"/>
</dbReference>